<dbReference type="EMBL" id="QPKB01000406">
    <property type="protein sequence ID" value="RWR98031.1"/>
    <property type="molecule type" value="Genomic_DNA"/>
</dbReference>
<dbReference type="AlphaFoldDB" id="A0A3S3P0E3"/>
<evidence type="ECO:0000313" key="1">
    <source>
        <dbReference type="EMBL" id="RWR98031.1"/>
    </source>
</evidence>
<dbReference type="Proteomes" id="UP000283530">
    <property type="component" value="Unassembled WGS sequence"/>
</dbReference>
<keyword evidence="2" id="KW-1185">Reference proteome</keyword>
<sequence length="115" mass="12564">MNSDNKGLHHAEIRSRTLPGLTGRLDSGFGKPFCPDVLFFDLGRVIGRLPETLSIERTFAFLVVKSSGTEDYWIFSALSISALEQSPKSVTQQTLYMASRARGAPPLAVPRASPL</sequence>
<accession>A0A3S3P0E3</accession>
<comment type="caution">
    <text evidence="1">The sequence shown here is derived from an EMBL/GenBank/DDBJ whole genome shotgun (WGS) entry which is preliminary data.</text>
</comment>
<gene>
    <name evidence="1" type="ORF">CKAN_02752000</name>
</gene>
<reference evidence="1 2" key="1">
    <citation type="journal article" date="2019" name="Nat. Plants">
        <title>Stout camphor tree genome fills gaps in understanding of flowering plant genome evolution.</title>
        <authorList>
            <person name="Chaw S.M."/>
            <person name="Liu Y.C."/>
            <person name="Wu Y.W."/>
            <person name="Wang H.Y."/>
            <person name="Lin C.I."/>
            <person name="Wu C.S."/>
            <person name="Ke H.M."/>
            <person name="Chang L.Y."/>
            <person name="Hsu C.Y."/>
            <person name="Yang H.T."/>
            <person name="Sudianto E."/>
            <person name="Hsu M.H."/>
            <person name="Wu K.P."/>
            <person name="Wang L.N."/>
            <person name="Leebens-Mack J.H."/>
            <person name="Tsai I.J."/>
        </authorList>
    </citation>
    <scope>NUCLEOTIDE SEQUENCE [LARGE SCALE GENOMIC DNA]</scope>
    <source>
        <strain evidence="2">cv. Chaw 1501</strain>
        <tissue evidence="1">Young leaves</tissue>
    </source>
</reference>
<protein>
    <submittedName>
        <fullName evidence="1">Uncharacterized protein</fullName>
    </submittedName>
</protein>
<evidence type="ECO:0000313" key="2">
    <source>
        <dbReference type="Proteomes" id="UP000283530"/>
    </source>
</evidence>
<name>A0A3S3P0E3_9MAGN</name>
<organism evidence="1 2">
    <name type="scientific">Cinnamomum micranthum f. kanehirae</name>
    <dbReference type="NCBI Taxonomy" id="337451"/>
    <lineage>
        <taxon>Eukaryota</taxon>
        <taxon>Viridiplantae</taxon>
        <taxon>Streptophyta</taxon>
        <taxon>Embryophyta</taxon>
        <taxon>Tracheophyta</taxon>
        <taxon>Spermatophyta</taxon>
        <taxon>Magnoliopsida</taxon>
        <taxon>Magnoliidae</taxon>
        <taxon>Laurales</taxon>
        <taxon>Lauraceae</taxon>
        <taxon>Cinnamomum</taxon>
    </lineage>
</organism>
<proteinExistence type="predicted"/>